<keyword evidence="9 13" id="KW-0067">ATP-binding</keyword>
<feature type="binding site" evidence="13">
    <location>
        <position position="232"/>
    </location>
    <ligand>
        <name>Zn(2+)</name>
        <dbReference type="ChEBI" id="CHEBI:29105"/>
    </ligand>
</feature>
<keyword evidence="7 13" id="KW-0547">Nucleotide-binding</keyword>
<dbReference type="CDD" id="cd00672">
    <property type="entry name" value="CysRS_core"/>
    <property type="match status" value="1"/>
</dbReference>
<dbReference type="GO" id="GO:0008270">
    <property type="term" value="F:zinc ion binding"/>
    <property type="evidence" value="ECO:0007669"/>
    <property type="project" value="UniProtKB-UniRule"/>
</dbReference>
<evidence type="ECO:0000256" key="7">
    <source>
        <dbReference type="ARBA" id="ARBA00022741"/>
    </source>
</evidence>
<feature type="short sequence motif" description="'HIGH' region" evidence="13">
    <location>
        <begin position="30"/>
        <end position="40"/>
    </location>
</feature>
<feature type="binding site" evidence="13">
    <location>
        <position position="267"/>
    </location>
    <ligand>
        <name>ATP</name>
        <dbReference type="ChEBI" id="CHEBI:30616"/>
    </ligand>
</feature>
<dbReference type="Proteomes" id="UP000295064">
    <property type="component" value="Unassembled WGS sequence"/>
</dbReference>
<dbReference type="Gene3D" id="3.40.50.620">
    <property type="entry name" value="HUPs"/>
    <property type="match status" value="1"/>
</dbReference>
<keyword evidence="4 13" id="KW-0963">Cytoplasm</keyword>
<evidence type="ECO:0000313" key="17">
    <source>
        <dbReference type="Proteomes" id="UP000295064"/>
    </source>
</evidence>
<dbReference type="PRINTS" id="PR00983">
    <property type="entry name" value="TRNASYNTHCYS"/>
</dbReference>
<dbReference type="Pfam" id="PF23493">
    <property type="entry name" value="CysS_C"/>
    <property type="match status" value="1"/>
</dbReference>
<dbReference type="InterPro" id="IPR015803">
    <property type="entry name" value="Cys-tRNA-ligase"/>
</dbReference>
<keyword evidence="5 13" id="KW-0436">Ligase</keyword>
<dbReference type="FunFam" id="3.40.50.620:FF:000009">
    <property type="entry name" value="Cysteine--tRNA ligase"/>
    <property type="match status" value="1"/>
</dbReference>
<dbReference type="Pfam" id="PF09190">
    <property type="entry name" value="DALR_2"/>
    <property type="match status" value="1"/>
</dbReference>
<dbReference type="Pfam" id="PF01406">
    <property type="entry name" value="tRNA-synt_1e"/>
    <property type="match status" value="1"/>
</dbReference>
<dbReference type="PANTHER" id="PTHR10890:SF3">
    <property type="entry name" value="CYSTEINE--TRNA LIGASE, CYTOPLASMIC"/>
    <property type="match status" value="1"/>
</dbReference>
<evidence type="ECO:0000256" key="12">
    <source>
        <dbReference type="ARBA" id="ARBA00047398"/>
    </source>
</evidence>
<dbReference type="InterPro" id="IPR056411">
    <property type="entry name" value="CysS_C"/>
</dbReference>
<dbReference type="GO" id="GO:0005737">
    <property type="term" value="C:cytoplasm"/>
    <property type="evidence" value="ECO:0007669"/>
    <property type="project" value="UniProtKB-SubCell"/>
</dbReference>
<dbReference type="InterPro" id="IPR009080">
    <property type="entry name" value="tRNAsynth_Ia_anticodon-bd"/>
</dbReference>
<keyword evidence="11 13" id="KW-0030">Aminoacyl-tRNA synthetase</keyword>
<keyword evidence="6 13" id="KW-0479">Metal-binding</keyword>
<dbReference type="EMBL" id="SNWX01000019">
    <property type="protein sequence ID" value="TDO84879.1"/>
    <property type="molecule type" value="Genomic_DNA"/>
</dbReference>
<evidence type="ECO:0000256" key="2">
    <source>
        <dbReference type="ARBA" id="ARBA00005594"/>
    </source>
</evidence>
<dbReference type="SUPFAM" id="SSF47323">
    <property type="entry name" value="Anticodon-binding domain of a subclass of class I aminoacyl-tRNA synthetases"/>
    <property type="match status" value="1"/>
</dbReference>
<evidence type="ECO:0000256" key="5">
    <source>
        <dbReference type="ARBA" id="ARBA00022598"/>
    </source>
</evidence>
<dbReference type="EC" id="6.1.1.16" evidence="13"/>
<feature type="binding site" evidence="13">
    <location>
        <position position="28"/>
    </location>
    <ligand>
        <name>Zn(2+)</name>
        <dbReference type="ChEBI" id="CHEBI:29105"/>
    </ligand>
</feature>
<reference evidence="16 17" key="1">
    <citation type="submission" date="2019-03" db="EMBL/GenBank/DDBJ databases">
        <title>Subsurface microbial communities from deep shales in Ohio and West Virginia, USA.</title>
        <authorList>
            <person name="Wrighton K."/>
        </authorList>
    </citation>
    <scope>NUCLEOTIDE SEQUENCE [LARGE SCALE GENOMIC DNA]</scope>
    <source>
        <strain evidence="16 17">MA284_T2</strain>
    </source>
</reference>
<sequence length="496" mass="56978">MLKVYNTLTGEKEKFETEEAGKVKMYVCGLTVQNYSHIGHIRSAINYDVVRRFLEYLGYQVDYISNFTDINEKIVKRAAEEDLTPAELADKYANAFLEDIREFNIKPADKYLRVSENIDQIIEMVKTLIDKGYAYEINGNVYFSVESFDDYGKLSGRNLDEMQAGARIAVNEEKRNPLDFGLWKKVEPGDGWDSPWGEGWPGWHIECSAMAMKRLGATFDIHGGGVDLIFPHHENEIAQSEAYSGQKFVNYWLHNGTVNLSGEKMSKSQGNFFTSREVLKEFSARVVRYFLLSRHYRSPIDFSYQKLEEAETSLERIENTRKQLAKVLSLDIDSAAENKEAEDFFGRIVEKQKDFVTALEDDFNTAEAIGVLHDLVGEINSFINQKDFTLNEKNFAILEETEEIFLELAEILGLEFELEAAAAVENDLVEPLINLLIELRDQARENKNWEEADLIRDRLQEIGIEVIDTSRGTEWEIKGSKKADIDSRKIKRLDQN</sequence>
<evidence type="ECO:0000256" key="14">
    <source>
        <dbReference type="SAM" id="Coils"/>
    </source>
</evidence>
<feature type="domain" description="Cysteinyl-tRNA synthetase class Ia DALR" evidence="15">
    <location>
        <begin position="354"/>
        <end position="424"/>
    </location>
</feature>
<evidence type="ECO:0000256" key="10">
    <source>
        <dbReference type="ARBA" id="ARBA00022917"/>
    </source>
</evidence>
<dbReference type="GO" id="GO:0005524">
    <property type="term" value="F:ATP binding"/>
    <property type="evidence" value="ECO:0007669"/>
    <property type="project" value="UniProtKB-UniRule"/>
</dbReference>
<evidence type="ECO:0000256" key="6">
    <source>
        <dbReference type="ARBA" id="ARBA00022723"/>
    </source>
</evidence>
<evidence type="ECO:0000259" key="15">
    <source>
        <dbReference type="SMART" id="SM00840"/>
    </source>
</evidence>
<evidence type="ECO:0000256" key="13">
    <source>
        <dbReference type="HAMAP-Rule" id="MF_00041"/>
    </source>
</evidence>
<comment type="caution">
    <text evidence="16">The sequence shown here is derived from an EMBL/GenBank/DDBJ whole genome shotgun (WGS) entry which is preliminary data.</text>
</comment>
<dbReference type="SUPFAM" id="SSF52374">
    <property type="entry name" value="Nucleotidylyl transferase"/>
    <property type="match status" value="1"/>
</dbReference>
<dbReference type="OrthoDB" id="9815130at2"/>
<name>A0A4R6LKB4_9FIRM</name>
<feature type="binding site" evidence="13">
    <location>
        <position position="236"/>
    </location>
    <ligand>
        <name>Zn(2+)</name>
        <dbReference type="ChEBI" id="CHEBI:29105"/>
    </ligand>
</feature>
<dbReference type="SMART" id="SM00840">
    <property type="entry name" value="DALR_2"/>
    <property type="match status" value="1"/>
</dbReference>
<dbReference type="PANTHER" id="PTHR10890">
    <property type="entry name" value="CYSTEINYL-TRNA SYNTHETASE"/>
    <property type="match status" value="1"/>
</dbReference>
<evidence type="ECO:0000256" key="1">
    <source>
        <dbReference type="ARBA" id="ARBA00004496"/>
    </source>
</evidence>
<evidence type="ECO:0000256" key="8">
    <source>
        <dbReference type="ARBA" id="ARBA00022833"/>
    </source>
</evidence>
<feature type="short sequence motif" description="'KMSKS' region" evidence="13">
    <location>
        <begin position="264"/>
        <end position="268"/>
    </location>
</feature>
<organism evidence="16 17">
    <name type="scientific">Halanaerobium saccharolyticum</name>
    <dbReference type="NCBI Taxonomy" id="43595"/>
    <lineage>
        <taxon>Bacteria</taxon>
        <taxon>Bacillati</taxon>
        <taxon>Bacillota</taxon>
        <taxon>Clostridia</taxon>
        <taxon>Halanaerobiales</taxon>
        <taxon>Halanaerobiaceae</taxon>
        <taxon>Halanaerobium</taxon>
    </lineage>
</organism>
<comment type="cofactor">
    <cofactor evidence="13">
        <name>Zn(2+)</name>
        <dbReference type="ChEBI" id="CHEBI:29105"/>
    </cofactor>
    <text evidence="13">Binds 1 zinc ion per subunit.</text>
</comment>
<evidence type="ECO:0000256" key="3">
    <source>
        <dbReference type="ARBA" id="ARBA00011245"/>
    </source>
</evidence>
<dbReference type="AlphaFoldDB" id="A0A4R6LKB4"/>
<evidence type="ECO:0000256" key="11">
    <source>
        <dbReference type="ARBA" id="ARBA00023146"/>
    </source>
</evidence>
<keyword evidence="8 13" id="KW-0862">Zinc</keyword>
<evidence type="ECO:0000256" key="9">
    <source>
        <dbReference type="ARBA" id="ARBA00022840"/>
    </source>
</evidence>
<keyword evidence="10 13" id="KW-0648">Protein biosynthesis</keyword>
<feature type="coiled-coil region" evidence="14">
    <location>
        <begin position="300"/>
        <end position="327"/>
    </location>
</feature>
<comment type="catalytic activity">
    <reaction evidence="12 13">
        <text>tRNA(Cys) + L-cysteine + ATP = L-cysteinyl-tRNA(Cys) + AMP + diphosphate</text>
        <dbReference type="Rhea" id="RHEA:17773"/>
        <dbReference type="Rhea" id="RHEA-COMP:9661"/>
        <dbReference type="Rhea" id="RHEA-COMP:9679"/>
        <dbReference type="ChEBI" id="CHEBI:30616"/>
        <dbReference type="ChEBI" id="CHEBI:33019"/>
        <dbReference type="ChEBI" id="CHEBI:35235"/>
        <dbReference type="ChEBI" id="CHEBI:78442"/>
        <dbReference type="ChEBI" id="CHEBI:78517"/>
        <dbReference type="ChEBI" id="CHEBI:456215"/>
        <dbReference type="EC" id="6.1.1.16"/>
    </reaction>
</comment>
<proteinExistence type="inferred from homology"/>
<keyword evidence="14" id="KW-0175">Coiled coil</keyword>
<accession>A0A4R6LKB4</accession>
<evidence type="ECO:0000256" key="4">
    <source>
        <dbReference type="ARBA" id="ARBA00022490"/>
    </source>
</evidence>
<dbReference type="InterPro" id="IPR015273">
    <property type="entry name" value="Cys-tRNA-synt_Ia_DALR"/>
</dbReference>
<dbReference type="InterPro" id="IPR032678">
    <property type="entry name" value="tRNA-synt_1_cat_dom"/>
</dbReference>
<dbReference type="Gene3D" id="1.20.120.1910">
    <property type="entry name" value="Cysteine-tRNA ligase, C-terminal anti-codon recognition domain"/>
    <property type="match status" value="1"/>
</dbReference>
<feature type="binding site" evidence="13">
    <location>
        <position position="207"/>
    </location>
    <ligand>
        <name>Zn(2+)</name>
        <dbReference type="ChEBI" id="CHEBI:29105"/>
    </ligand>
</feature>
<dbReference type="InterPro" id="IPR024909">
    <property type="entry name" value="Cys-tRNA/MSH_ligase"/>
</dbReference>
<comment type="subunit">
    <text evidence="3 13">Monomer.</text>
</comment>
<comment type="similarity">
    <text evidence="2 13">Belongs to the class-I aminoacyl-tRNA synthetase family.</text>
</comment>
<evidence type="ECO:0000313" key="16">
    <source>
        <dbReference type="EMBL" id="TDO84879.1"/>
    </source>
</evidence>
<gene>
    <name evidence="13" type="primary">cysS</name>
    <name evidence="16" type="ORF">DFR79_11959</name>
</gene>
<dbReference type="InterPro" id="IPR014729">
    <property type="entry name" value="Rossmann-like_a/b/a_fold"/>
</dbReference>
<dbReference type="HAMAP" id="MF_00041">
    <property type="entry name" value="Cys_tRNA_synth"/>
    <property type="match status" value="1"/>
</dbReference>
<protein>
    <recommendedName>
        <fullName evidence="13">Cysteine--tRNA ligase</fullName>
        <ecNumber evidence="13">6.1.1.16</ecNumber>
    </recommendedName>
    <alternativeName>
        <fullName evidence="13">Cysteinyl-tRNA synthetase</fullName>
        <shortName evidence="13">CysRS</shortName>
    </alternativeName>
</protein>
<dbReference type="GO" id="GO:0006423">
    <property type="term" value="P:cysteinyl-tRNA aminoacylation"/>
    <property type="evidence" value="ECO:0007669"/>
    <property type="project" value="UniProtKB-UniRule"/>
</dbReference>
<dbReference type="NCBIfam" id="TIGR00435">
    <property type="entry name" value="cysS"/>
    <property type="match status" value="1"/>
</dbReference>
<dbReference type="GO" id="GO:0004817">
    <property type="term" value="F:cysteine-tRNA ligase activity"/>
    <property type="evidence" value="ECO:0007669"/>
    <property type="project" value="UniProtKB-UniRule"/>
</dbReference>
<dbReference type="RefSeq" id="WP_133515556.1">
    <property type="nucleotide sequence ID" value="NZ_SNWX01000019.1"/>
</dbReference>
<comment type="subcellular location">
    <subcellularLocation>
        <location evidence="1 13">Cytoplasm</location>
    </subcellularLocation>
</comment>